<dbReference type="PANTHER" id="PTHR11138">
    <property type="entry name" value="METHIONYL-TRNA FORMYLTRANSFERASE"/>
    <property type="match status" value="1"/>
</dbReference>
<dbReference type="InterPro" id="IPR002376">
    <property type="entry name" value="Formyl_transf_N"/>
</dbReference>
<dbReference type="GO" id="GO:0004479">
    <property type="term" value="F:methionyl-tRNA formyltransferase activity"/>
    <property type="evidence" value="ECO:0007669"/>
    <property type="project" value="TreeGrafter"/>
</dbReference>
<dbReference type="InterPro" id="IPR036477">
    <property type="entry name" value="Formyl_transf_N_sf"/>
</dbReference>
<accession>A0A0F9B055</accession>
<dbReference type="PANTHER" id="PTHR11138:SF5">
    <property type="entry name" value="METHIONYL-TRNA FORMYLTRANSFERASE, MITOCHONDRIAL"/>
    <property type="match status" value="1"/>
</dbReference>
<name>A0A0F9B055_9ZZZZ</name>
<sequence>MGSIATRKRILLIGGTKRAVKTLSSIVNRSDVDYSYAIFMRGYSDEVEYADQLASIAISHGLNYQTSDKLSTDIEIMVEEMNLDAIVGIGVWRSLLPERFINSARYGFLALHGTPLPKYRGFAGIYWQIINGEDSITLRALRLATGIDD</sequence>
<protein>
    <recommendedName>
        <fullName evidence="1">Formyl transferase N-terminal domain-containing protein</fullName>
    </recommendedName>
</protein>
<gene>
    <name evidence="2" type="ORF">LCGC14_2509610</name>
</gene>
<feature type="domain" description="Formyl transferase N-terminal" evidence="1">
    <location>
        <begin position="63"/>
        <end position="140"/>
    </location>
</feature>
<dbReference type="EMBL" id="LAZR01040220">
    <property type="protein sequence ID" value="KKL15040.1"/>
    <property type="molecule type" value="Genomic_DNA"/>
</dbReference>
<dbReference type="SUPFAM" id="SSF53328">
    <property type="entry name" value="Formyltransferase"/>
    <property type="match status" value="1"/>
</dbReference>
<evidence type="ECO:0000259" key="1">
    <source>
        <dbReference type="Pfam" id="PF00551"/>
    </source>
</evidence>
<organism evidence="2">
    <name type="scientific">marine sediment metagenome</name>
    <dbReference type="NCBI Taxonomy" id="412755"/>
    <lineage>
        <taxon>unclassified sequences</taxon>
        <taxon>metagenomes</taxon>
        <taxon>ecological metagenomes</taxon>
    </lineage>
</organism>
<reference evidence="2" key="1">
    <citation type="journal article" date="2015" name="Nature">
        <title>Complex archaea that bridge the gap between prokaryotes and eukaryotes.</title>
        <authorList>
            <person name="Spang A."/>
            <person name="Saw J.H."/>
            <person name="Jorgensen S.L."/>
            <person name="Zaremba-Niedzwiedzka K."/>
            <person name="Martijn J."/>
            <person name="Lind A.E."/>
            <person name="van Eijk R."/>
            <person name="Schleper C."/>
            <person name="Guy L."/>
            <person name="Ettema T.J."/>
        </authorList>
    </citation>
    <scope>NUCLEOTIDE SEQUENCE</scope>
</reference>
<feature type="non-terminal residue" evidence="2">
    <location>
        <position position="149"/>
    </location>
</feature>
<dbReference type="GO" id="GO:0005829">
    <property type="term" value="C:cytosol"/>
    <property type="evidence" value="ECO:0007669"/>
    <property type="project" value="TreeGrafter"/>
</dbReference>
<dbReference type="Pfam" id="PF00551">
    <property type="entry name" value="Formyl_trans_N"/>
    <property type="match status" value="1"/>
</dbReference>
<dbReference type="Gene3D" id="3.40.50.12230">
    <property type="match status" value="1"/>
</dbReference>
<evidence type="ECO:0000313" key="2">
    <source>
        <dbReference type="EMBL" id="KKL15040.1"/>
    </source>
</evidence>
<dbReference type="AlphaFoldDB" id="A0A0F9B055"/>
<proteinExistence type="predicted"/>
<comment type="caution">
    <text evidence="2">The sequence shown here is derived from an EMBL/GenBank/DDBJ whole genome shotgun (WGS) entry which is preliminary data.</text>
</comment>